<proteinExistence type="predicted"/>
<sequence length="99" mass="11238">MIKSKKAIAAIFRQLADKIEAGTCEVDDEELTEIANSFVHRKLNAEQMCHHLGVSRATLTRMVADGRVPYPMKTLGGDKYWWQDVVDDHIRGYNAKYGL</sequence>
<dbReference type="EMBL" id="MH552500">
    <property type="protein sequence ID" value="AXF52157.1"/>
    <property type="molecule type" value="Genomic_DNA"/>
</dbReference>
<dbReference type="GeneID" id="65114784"/>
<evidence type="ECO:0000313" key="2">
    <source>
        <dbReference type="Proteomes" id="UP000257457"/>
    </source>
</evidence>
<keyword evidence="2" id="KW-1185">Reference proteome</keyword>
<name>A0A345BNY6_9CAUD</name>
<evidence type="ECO:0000313" key="1">
    <source>
        <dbReference type="EMBL" id="AXF52157.1"/>
    </source>
</evidence>
<dbReference type="Proteomes" id="UP000257457">
    <property type="component" value="Segment"/>
</dbReference>
<dbReference type="RefSeq" id="YP_010097122.1">
    <property type="nucleotide sequence ID" value="NC_055756.1"/>
</dbReference>
<reference evidence="1 2" key="1">
    <citation type="submission" date="2018-06" db="EMBL/GenBank/DDBJ databases">
        <title>Uncovering a Universe of Circular DNA Viruses in Animal Metagenomes.</title>
        <authorList>
            <person name="Tisza M."/>
            <person name="Buck C."/>
            <person name="Pastrana D."/>
            <person name="Welch N."/>
            <person name="Peretti A."/>
        </authorList>
    </citation>
    <scope>NUCLEOTIDE SEQUENCE [LARGE SCALE GENOMIC DNA]</scope>
    <source>
        <strain evidence="1">Ctcc615</strain>
    </source>
</reference>
<accession>A0A345BNY6</accession>
<organism evidence="1 2">
    <name type="scientific">crAssphage sp. isolate ctcc615</name>
    <dbReference type="NCBI Taxonomy" id="2989853"/>
    <lineage>
        <taxon>Viruses</taxon>
        <taxon>Duplodnaviria</taxon>
        <taxon>Heunggongvirae</taxon>
        <taxon>Uroviricota</taxon>
        <taxon>Caudoviricetes</taxon>
        <taxon>Crassvirales</taxon>
        <taxon>Intestiviridae</taxon>
        <taxon>Obtuvirinae</taxon>
        <taxon>Wotdevirus</taxon>
        <taxon>Wotdevirus murinus</taxon>
    </lineage>
</organism>
<protein>
    <submittedName>
        <fullName evidence="1">Excisionase</fullName>
    </submittedName>
</protein>